<organism evidence="3">
    <name type="scientific">bioreactor metagenome</name>
    <dbReference type="NCBI Taxonomy" id="1076179"/>
    <lineage>
        <taxon>unclassified sequences</taxon>
        <taxon>metagenomes</taxon>
        <taxon>ecological metagenomes</taxon>
    </lineage>
</organism>
<evidence type="ECO:0000313" key="3">
    <source>
        <dbReference type="EMBL" id="MPM50688.1"/>
    </source>
</evidence>
<comment type="caution">
    <text evidence="3">The sequence shown here is derived from an EMBL/GenBank/DDBJ whole genome shotgun (WGS) entry which is preliminary data.</text>
</comment>
<dbReference type="InterPro" id="IPR050244">
    <property type="entry name" value="Auton_GlycylRad_Cofactor"/>
</dbReference>
<dbReference type="PANTHER" id="PTHR30191">
    <property type="entry name" value="FORMATE ACETYLTRANSFERASE"/>
    <property type="match status" value="1"/>
</dbReference>
<dbReference type="InterPro" id="IPR019777">
    <property type="entry name" value="Form_AcTrfase_GR_CS"/>
</dbReference>
<dbReference type="AlphaFoldDB" id="A0A645ADB0"/>
<accession>A0A645ADB0</accession>
<dbReference type="InterPro" id="IPR001150">
    <property type="entry name" value="Gly_radical"/>
</dbReference>
<reference evidence="3" key="1">
    <citation type="submission" date="2019-08" db="EMBL/GenBank/DDBJ databases">
        <authorList>
            <person name="Kucharzyk K."/>
            <person name="Murdoch R.W."/>
            <person name="Higgins S."/>
            <person name="Loffler F."/>
        </authorList>
    </citation>
    <scope>NUCLEOTIDE SEQUENCE</scope>
</reference>
<evidence type="ECO:0000259" key="2">
    <source>
        <dbReference type="PROSITE" id="PS51149"/>
    </source>
</evidence>
<dbReference type="PANTHER" id="PTHR30191:SF0">
    <property type="entry name" value="FORMATE ACETYLTRANSFERASE 1"/>
    <property type="match status" value="1"/>
</dbReference>
<proteinExistence type="predicted"/>
<dbReference type="Pfam" id="PF01228">
    <property type="entry name" value="Gly_radical"/>
    <property type="match status" value="1"/>
</dbReference>
<dbReference type="EC" id="2.3.1.54" evidence="3"/>
<dbReference type="GO" id="GO:0005829">
    <property type="term" value="C:cytosol"/>
    <property type="evidence" value="ECO:0007669"/>
    <property type="project" value="TreeGrafter"/>
</dbReference>
<dbReference type="EMBL" id="VSSQ01013074">
    <property type="protein sequence ID" value="MPM50688.1"/>
    <property type="molecule type" value="Genomic_DNA"/>
</dbReference>
<dbReference type="GO" id="GO:0008861">
    <property type="term" value="F:formate C-acetyltransferase activity"/>
    <property type="evidence" value="ECO:0007669"/>
    <property type="project" value="UniProtKB-EC"/>
</dbReference>
<dbReference type="Gene3D" id="3.20.70.20">
    <property type="match status" value="1"/>
</dbReference>
<dbReference type="PROSITE" id="PS51149">
    <property type="entry name" value="GLY_RADICAL_2"/>
    <property type="match status" value="1"/>
</dbReference>
<protein>
    <submittedName>
        <fullName evidence="3">Formate acetyltransferase</fullName>
        <ecNumber evidence="3">2.3.1.54</ecNumber>
    </submittedName>
</protein>
<dbReference type="PROSITE" id="PS00850">
    <property type="entry name" value="GLY_RADICAL_1"/>
    <property type="match status" value="1"/>
</dbReference>
<keyword evidence="3" id="KW-0808">Transferase</keyword>
<name>A0A645ADB0_9ZZZZ</name>
<evidence type="ECO:0000256" key="1">
    <source>
        <dbReference type="ARBA" id="ARBA00022818"/>
    </source>
</evidence>
<gene>
    <name evidence="3" type="primary">pflB_12</name>
    <name evidence="3" type="ORF">SDC9_97430</name>
</gene>
<dbReference type="SUPFAM" id="SSF51998">
    <property type="entry name" value="PFL-like glycyl radical enzymes"/>
    <property type="match status" value="1"/>
</dbReference>
<keyword evidence="1" id="KW-0556">Organic radical</keyword>
<sequence length="66" mass="7790">MDGYFGQNPHHLNVNVFDRETLLDAMEHPELYPQLTIRVSGYAVNFIKLTREQQLDVINRTFHKSM</sequence>
<keyword evidence="3" id="KW-0012">Acyltransferase</keyword>
<feature type="domain" description="Glycine radical" evidence="2">
    <location>
        <begin position="1"/>
        <end position="66"/>
    </location>
</feature>